<feature type="compositionally biased region" description="Polar residues" evidence="1">
    <location>
        <begin position="158"/>
        <end position="169"/>
    </location>
</feature>
<feature type="region of interest" description="Disordered" evidence="1">
    <location>
        <begin position="136"/>
        <end position="203"/>
    </location>
</feature>
<keyword evidence="3" id="KW-1185">Reference proteome</keyword>
<feature type="region of interest" description="Disordered" evidence="1">
    <location>
        <begin position="40"/>
        <end position="103"/>
    </location>
</feature>
<dbReference type="EMBL" id="JAQQWN010000007">
    <property type="protein sequence ID" value="KAK8075513.1"/>
    <property type="molecule type" value="Genomic_DNA"/>
</dbReference>
<feature type="compositionally biased region" description="Polar residues" evidence="1">
    <location>
        <begin position="48"/>
        <end position="66"/>
    </location>
</feature>
<feature type="compositionally biased region" description="Basic and acidic residues" evidence="1">
    <location>
        <begin position="136"/>
        <end position="157"/>
    </location>
</feature>
<comment type="caution">
    <text evidence="2">The sequence shown here is derived from an EMBL/GenBank/DDBJ whole genome shotgun (WGS) entry which is preliminary data.</text>
</comment>
<evidence type="ECO:0000256" key="1">
    <source>
        <dbReference type="SAM" id="MobiDB-lite"/>
    </source>
</evidence>
<reference evidence="2 3" key="1">
    <citation type="submission" date="2023-01" db="EMBL/GenBank/DDBJ databases">
        <title>Analysis of 21 Apiospora genomes using comparative genomics revels a genus with tremendous synthesis potential of carbohydrate active enzymes and secondary metabolites.</title>
        <authorList>
            <person name="Sorensen T."/>
        </authorList>
    </citation>
    <scope>NUCLEOTIDE SEQUENCE [LARGE SCALE GENOMIC DNA]</scope>
    <source>
        <strain evidence="2 3">CBS 114990</strain>
    </source>
</reference>
<name>A0ABR1W077_9PEZI</name>
<proteinExistence type="predicted"/>
<protein>
    <submittedName>
        <fullName evidence="2">Uncharacterized protein</fullName>
    </submittedName>
</protein>
<accession>A0ABR1W077</accession>
<evidence type="ECO:0000313" key="2">
    <source>
        <dbReference type="EMBL" id="KAK8075513.1"/>
    </source>
</evidence>
<dbReference type="Proteomes" id="UP001433268">
    <property type="component" value="Unassembled WGS sequence"/>
</dbReference>
<gene>
    <name evidence="2" type="ORF">PG997_010176</name>
</gene>
<sequence>MVHYIGSATHQLGLEKAKVERLEAEIARLSLENAALQSNVDKQHDRTNNVATLSSGSTAKQNSAPSKSYLRATVASTNRAKAAETGSTSKPPPPSLFKGTHNRLYTHDDGKLVDVTHRAGIRGKLWQPVGYLRHTESTREKMTAPKGPWTERLKSRADSSNSHSDTSTWVPPKPDPIDWRDPNQRPVPRNVPEGTPHPMGETPALKEETRLEVPIWKNKASMYMRIPSAFSWCAMSEAHDLARGAFRSFCKVYIPSLYEMEFPGCDAEVRFEWVEVNWFLRFPMASGNHLESNAYVAKALKEARNLRNKCSHFSTQDENAQRIDDYLKIAHTLTVALNDAPRAARAREVREELAQVAAEAYDKIEALGS</sequence>
<dbReference type="RefSeq" id="XP_066666453.1">
    <property type="nucleotide sequence ID" value="XM_066814491.1"/>
</dbReference>
<evidence type="ECO:0000313" key="3">
    <source>
        <dbReference type="Proteomes" id="UP001433268"/>
    </source>
</evidence>
<dbReference type="GeneID" id="92047551"/>
<organism evidence="2 3">
    <name type="scientific">Apiospora hydei</name>
    <dbReference type="NCBI Taxonomy" id="1337664"/>
    <lineage>
        <taxon>Eukaryota</taxon>
        <taxon>Fungi</taxon>
        <taxon>Dikarya</taxon>
        <taxon>Ascomycota</taxon>
        <taxon>Pezizomycotina</taxon>
        <taxon>Sordariomycetes</taxon>
        <taxon>Xylariomycetidae</taxon>
        <taxon>Amphisphaeriales</taxon>
        <taxon>Apiosporaceae</taxon>
        <taxon>Apiospora</taxon>
    </lineage>
</organism>
<feature type="compositionally biased region" description="Polar residues" evidence="1">
    <location>
        <begin position="74"/>
        <end position="89"/>
    </location>
</feature>